<protein>
    <submittedName>
        <fullName evidence="2">Uncharacterized protein</fullName>
    </submittedName>
</protein>
<evidence type="ECO:0000256" key="1">
    <source>
        <dbReference type="SAM" id="Phobius"/>
    </source>
</evidence>
<dbReference type="Proteomes" id="UP000018550">
    <property type="component" value="Chromosome"/>
</dbReference>
<keyword evidence="3" id="KW-1185">Reference proteome</keyword>
<dbReference type="EMBL" id="CP006682">
    <property type="protein sequence ID" value="AHB36341.1"/>
    <property type="molecule type" value="Genomic_DNA"/>
</dbReference>
<gene>
    <name evidence="2" type="ORF">SAPIS_v1c04960</name>
</gene>
<reference evidence="2 3" key="1">
    <citation type="journal article" date="2014" name="Genome Announc.">
        <title>Complete Genome Sequence of Spiroplasma apis B31T (ATCC 33834), a Bacterium Associated with May Disease of Honeybees (Apis mellifera).</title>
        <authorList>
            <person name="Ku C."/>
            <person name="Lo W.S."/>
            <person name="Chen L.L."/>
            <person name="Kuo C.H."/>
        </authorList>
    </citation>
    <scope>NUCLEOTIDE SEQUENCE [LARGE SCALE GENOMIC DNA]</scope>
    <source>
        <strain evidence="2">B31</strain>
    </source>
</reference>
<feature type="transmembrane region" description="Helical" evidence="1">
    <location>
        <begin position="40"/>
        <end position="67"/>
    </location>
</feature>
<sequence length="115" mass="12001">MNGLAKGGIISSIIGASICCLVGILLLVQGSTIAKTFKFMSATLLVMVSVFLILGPLLVIIFGGLALSKKSNTFKIICGILSLICVTFAWSAYYVPLILFLVGGTLTLCGKVKNA</sequence>
<accession>V5RJP7</accession>
<dbReference type="KEGG" id="sapi:SAPIS_v1c04960"/>
<organism evidence="2 3">
    <name type="scientific">Spiroplasma apis B31</name>
    <dbReference type="NCBI Taxonomy" id="1276258"/>
    <lineage>
        <taxon>Bacteria</taxon>
        <taxon>Bacillati</taxon>
        <taxon>Mycoplasmatota</taxon>
        <taxon>Mollicutes</taxon>
        <taxon>Entomoplasmatales</taxon>
        <taxon>Spiroplasmataceae</taxon>
        <taxon>Spiroplasma</taxon>
    </lineage>
</organism>
<dbReference type="PATRIC" id="fig|1276258.3.peg.502"/>
<dbReference type="HOGENOM" id="CLU_2131977_0_0_14"/>
<evidence type="ECO:0000313" key="3">
    <source>
        <dbReference type="Proteomes" id="UP000018550"/>
    </source>
</evidence>
<keyword evidence="1" id="KW-0812">Transmembrane</keyword>
<proteinExistence type="predicted"/>
<keyword evidence="1" id="KW-1133">Transmembrane helix</keyword>
<dbReference type="OrthoDB" id="390360at2"/>
<dbReference type="AlphaFoldDB" id="V5RJP7"/>
<keyword evidence="1" id="KW-0472">Membrane</keyword>
<feature type="transmembrane region" description="Helical" evidence="1">
    <location>
        <begin position="7"/>
        <end position="28"/>
    </location>
</feature>
<name>V5RJP7_SPIAP</name>
<dbReference type="RefSeq" id="WP_023789328.1">
    <property type="nucleotide sequence ID" value="NC_022998.1"/>
</dbReference>
<evidence type="ECO:0000313" key="2">
    <source>
        <dbReference type="EMBL" id="AHB36341.1"/>
    </source>
</evidence>
<feature type="transmembrane region" description="Helical" evidence="1">
    <location>
        <begin position="74"/>
        <end position="95"/>
    </location>
</feature>